<proteinExistence type="predicted"/>
<dbReference type="EnsemblMetazoa" id="BGLB017533-RB">
    <property type="protein sequence ID" value="BGLB017533-PB"/>
    <property type="gene ID" value="BGLB017533"/>
</dbReference>
<keyword evidence="1" id="KW-0812">Transmembrane</keyword>
<dbReference type="OrthoDB" id="291792at2759"/>
<sequence>MSNSKPCTSRSSLGGNDHTPTATWWKLVCTRLPPELRKKIVMSFMKRFARGFCGGIVLYSFFRIITALLKNPFRESLPKIVDGILSTDSVKVATFLGLYPSLYHLLVELLTAVRRNNDGWTYGAAGGLAGLSAAVLNKSNRQTLAFFTLARALGAIVSTLVTRGVLVAIPFFEVAIFSLCTSIILYCVALKPDFLNPGYYKSILKWSRDYTDENLSILFRMPAKHFLTCQDVGLHQGNCTQHRLNDLIKSLPGFAKLYLPIHMTPVIVFKRKVLFERPFFVFKSLVKNLVLSTSFLGLMVTLAKLTICLLRNYSHQPPPLAAHIPMLAGAICGLALLLEHDKRRKELCLFVIPHTINILYIAISRSSFRFLFKVPNGFTFLFALSMMSIMHSYECEPESLTLLINGLLKIFVGPRKNIQKRGK</sequence>
<dbReference type="PANTHER" id="PTHR12459">
    <property type="entry name" value="TRANSMEMBRANE PROTEIN 135-RELATED"/>
    <property type="match status" value="1"/>
</dbReference>
<feature type="transmembrane region" description="Helical" evidence="1">
    <location>
        <begin position="320"/>
        <end position="338"/>
    </location>
</feature>
<dbReference type="VEuPathDB" id="VectorBase:BGLAX_051297"/>
<dbReference type="AlphaFoldDB" id="A0A2C9KCF5"/>
<dbReference type="EnsemblMetazoa" id="BGLB017533-RA">
    <property type="protein sequence ID" value="BGLB017533-PA"/>
    <property type="gene ID" value="BGLB017533"/>
</dbReference>
<evidence type="ECO:0000313" key="2">
    <source>
        <dbReference type="EnsemblMetazoa" id="BGLB017533-PB"/>
    </source>
</evidence>
<gene>
    <name evidence="2" type="primary">106073437</name>
</gene>
<organism evidence="2 3">
    <name type="scientific">Biomphalaria glabrata</name>
    <name type="common">Bloodfluke planorb</name>
    <name type="synonym">Freshwater snail</name>
    <dbReference type="NCBI Taxonomy" id="6526"/>
    <lineage>
        <taxon>Eukaryota</taxon>
        <taxon>Metazoa</taxon>
        <taxon>Spiralia</taxon>
        <taxon>Lophotrochozoa</taxon>
        <taxon>Mollusca</taxon>
        <taxon>Gastropoda</taxon>
        <taxon>Heterobranchia</taxon>
        <taxon>Euthyneura</taxon>
        <taxon>Panpulmonata</taxon>
        <taxon>Hygrophila</taxon>
        <taxon>Lymnaeoidea</taxon>
        <taxon>Planorbidae</taxon>
        <taxon>Biomphalaria</taxon>
    </lineage>
</organism>
<dbReference type="RefSeq" id="XP_013089443.2">
    <property type="nucleotide sequence ID" value="XM_013233989.2"/>
</dbReference>
<keyword evidence="1" id="KW-1133">Transmembrane helix</keyword>
<feature type="transmembrane region" description="Helical" evidence="1">
    <location>
        <begin position="119"/>
        <end position="136"/>
    </location>
</feature>
<accession>A0A2C9KCF5</accession>
<protein>
    <recommendedName>
        <fullName evidence="4">Transmembrane protein 135 N-terminal domain-containing protein</fullName>
    </recommendedName>
</protein>
<reference evidence="2" key="1">
    <citation type="submission" date="2020-05" db="UniProtKB">
        <authorList>
            <consortium name="EnsemblMetazoa"/>
        </authorList>
    </citation>
    <scope>IDENTIFICATION</scope>
    <source>
        <strain evidence="2">BB02</strain>
    </source>
</reference>
<dbReference type="STRING" id="6526.A0A2C9KCF5"/>
<evidence type="ECO:0000313" key="3">
    <source>
        <dbReference type="Proteomes" id="UP000076420"/>
    </source>
</evidence>
<dbReference type="RefSeq" id="XP_013089444.2">
    <property type="nucleotide sequence ID" value="XM_013233990.2"/>
</dbReference>
<feature type="transmembrane region" description="Helical" evidence="1">
    <location>
        <begin position="143"/>
        <end position="161"/>
    </location>
</feature>
<dbReference type="Proteomes" id="UP000076420">
    <property type="component" value="Unassembled WGS sequence"/>
</dbReference>
<dbReference type="VEuPathDB" id="VectorBase:BGLB017533"/>
<evidence type="ECO:0000256" key="1">
    <source>
        <dbReference type="SAM" id="Phobius"/>
    </source>
</evidence>
<dbReference type="InterPro" id="IPR026749">
    <property type="entry name" value="Tmem135"/>
</dbReference>
<feature type="transmembrane region" description="Helical" evidence="1">
    <location>
        <begin position="48"/>
        <end position="69"/>
    </location>
</feature>
<feature type="transmembrane region" description="Helical" evidence="1">
    <location>
        <begin position="167"/>
        <end position="189"/>
    </location>
</feature>
<dbReference type="PANTHER" id="PTHR12459:SF6">
    <property type="entry name" value="GB|AAD46013.1"/>
    <property type="match status" value="1"/>
</dbReference>
<dbReference type="KEGG" id="bgt:106073437"/>
<feature type="transmembrane region" description="Helical" evidence="1">
    <location>
        <begin position="347"/>
        <end position="364"/>
    </location>
</feature>
<name>A0A2C9KCF5_BIOGL</name>
<evidence type="ECO:0008006" key="4">
    <source>
        <dbReference type="Google" id="ProtNLM"/>
    </source>
</evidence>
<keyword evidence="1" id="KW-0472">Membrane</keyword>
<feature type="transmembrane region" description="Helical" evidence="1">
    <location>
        <begin position="280"/>
        <end position="300"/>
    </location>
</feature>